<dbReference type="SMART" id="SM00184">
    <property type="entry name" value="RING"/>
    <property type="match status" value="1"/>
</dbReference>
<accession>A0A9W5TE44</accession>
<keyword evidence="6 9" id="KW-1133">Transmembrane helix</keyword>
<sequence>MDAAEALADERREASLGDRLRSRYWWMRSLTEYCIGLDTYATRRTTLRQPDSDLLMDFVVLQPVKALNFVRGAILCGVVTNALLCAPDGAIGMFYKHVSTKYDTIVWWWLVVNKLLQLFQMPIRIFMLYLMRKLRGSSHQEIMYCMAVITTSKLWRWSKRFTLANYFWYALGFAASRNPIIISKPWFNIMVVYVFSVIAMRVAFTFVLFYYAFPPSQMRVVQKPQPKVDTSKIPIHKFGELKNPTSTMCGICLEEFDDDALIRLLQCSHGYHVACIDKWFARSNTCPLCLSEVD</sequence>
<proteinExistence type="predicted"/>
<gene>
    <name evidence="11" type="ORF">BaOVIS_016080</name>
</gene>
<evidence type="ECO:0000259" key="10">
    <source>
        <dbReference type="PROSITE" id="PS50089"/>
    </source>
</evidence>
<evidence type="ECO:0000256" key="9">
    <source>
        <dbReference type="SAM" id="Phobius"/>
    </source>
</evidence>
<dbReference type="AlphaFoldDB" id="A0A9W5TE44"/>
<dbReference type="CDD" id="cd16454">
    <property type="entry name" value="RING-H2_PA-TM-RING"/>
    <property type="match status" value="1"/>
</dbReference>
<evidence type="ECO:0000256" key="3">
    <source>
        <dbReference type="ARBA" id="ARBA00022723"/>
    </source>
</evidence>
<dbReference type="EMBL" id="BLIY01000010">
    <property type="protein sequence ID" value="GFE54204.1"/>
    <property type="molecule type" value="Genomic_DNA"/>
</dbReference>
<keyword evidence="12" id="KW-1185">Reference proteome</keyword>
<dbReference type="Pfam" id="PF13639">
    <property type="entry name" value="zf-RING_2"/>
    <property type="match status" value="1"/>
</dbReference>
<feature type="transmembrane region" description="Helical" evidence="9">
    <location>
        <begin position="163"/>
        <end position="180"/>
    </location>
</feature>
<dbReference type="GO" id="GO:0008270">
    <property type="term" value="F:zinc ion binding"/>
    <property type="evidence" value="ECO:0007669"/>
    <property type="project" value="UniProtKB-KW"/>
</dbReference>
<keyword evidence="2 9" id="KW-0812">Transmembrane</keyword>
<dbReference type="InterPro" id="IPR013083">
    <property type="entry name" value="Znf_RING/FYVE/PHD"/>
</dbReference>
<dbReference type="Proteomes" id="UP001057455">
    <property type="component" value="Unassembled WGS sequence"/>
</dbReference>
<reference evidence="11" key="1">
    <citation type="submission" date="2019-12" db="EMBL/GenBank/DDBJ databases">
        <title>Genome sequence of Babesia ovis.</title>
        <authorList>
            <person name="Yamagishi J."/>
            <person name="Sevinc F."/>
            <person name="Xuan X."/>
        </authorList>
    </citation>
    <scope>NUCLEOTIDE SEQUENCE</scope>
    <source>
        <strain evidence="11">Selcuk</strain>
    </source>
</reference>
<dbReference type="PANTHER" id="PTHR46539:SF1">
    <property type="entry name" value="E3 UBIQUITIN-PROTEIN LIGASE ATL42"/>
    <property type="match status" value="1"/>
</dbReference>
<dbReference type="Gene3D" id="3.30.40.10">
    <property type="entry name" value="Zinc/RING finger domain, C3HC4 (zinc finger)"/>
    <property type="match status" value="1"/>
</dbReference>
<evidence type="ECO:0000256" key="5">
    <source>
        <dbReference type="ARBA" id="ARBA00022833"/>
    </source>
</evidence>
<dbReference type="PROSITE" id="PS50089">
    <property type="entry name" value="ZF_RING_2"/>
    <property type="match status" value="1"/>
</dbReference>
<evidence type="ECO:0000313" key="11">
    <source>
        <dbReference type="EMBL" id="GFE54204.1"/>
    </source>
</evidence>
<keyword evidence="4 8" id="KW-0863">Zinc-finger</keyword>
<dbReference type="InterPro" id="IPR001841">
    <property type="entry name" value="Znf_RING"/>
</dbReference>
<comment type="subcellular location">
    <subcellularLocation>
        <location evidence="1">Membrane</location>
    </subcellularLocation>
</comment>
<evidence type="ECO:0000256" key="8">
    <source>
        <dbReference type="PROSITE-ProRule" id="PRU00175"/>
    </source>
</evidence>
<evidence type="ECO:0000256" key="6">
    <source>
        <dbReference type="ARBA" id="ARBA00022989"/>
    </source>
</evidence>
<keyword evidence="5" id="KW-0862">Zinc</keyword>
<protein>
    <submittedName>
        <fullName evidence="11">Zinc C3HC4 type RING finger domain-containing protein protein</fullName>
    </submittedName>
</protein>
<feature type="transmembrane region" description="Helical" evidence="9">
    <location>
        <begin position="107"/>
        <end position="130"/>
    </location>
</feature>
<feature type="domain" description="RING-type" evidence="10">
    <location>
        <begin position="249"/>
        <end position="289"/>
    </location>
</feature>
<evidence type="ECO:0000313" key="12">
    <source>
        <dbReference type="Proteomes" id="UP001057455"/>
    </source>
</evidence>
<dbReference type="GO" id="GO:0016020">
    <property type="term" value="C:membrane"/>
    <property type="evidence" value="ECO:0007669"/>
    <property type="project" value="UniProtKB-SubCell"/>
</dbReference>
<organism evidence="11 12">
    <name type="scientific">Babesia ovis</name>
    <dbReference type="NCBI Taxonomy" id="5869"/>
    <lineage>
        <taxon>Eukaryota</taxon>
        <taxon>Sar</taxon>
        <taxon>Alveolata</taxon>
        <taxon>Apicomplexa</taxon>
        <taxon>Aconoidasida</taxon>
        <taxon>Piroplasmida</taxon>
        <taxon>Babesiidae</taxon>
        <taxon>Babesia</taxon>
    </lineage>
</organism>
<evidence type="ECO:0000256" key="2">
    <source>
        <dbReference type="ARBA" id="ARBA00022692"/>
    </source>
</evidence>
<evidence type="ECO:0000256" key="4">
    <source>
        <dbReference type="ARBA" id="ARBA00022771"/>
    </source>
</evidence>
<feature type="transmembrane region" description="Helical" evidence="9">
    <location>
        <begin position="186"/>
        <end position="213"/>
    </location>
</feature>
<evidence type="ECO:0000256" key="7">
    <source>
        <dbReference type="ARBA" id="ARBA00023136"/>
    </source>
</evidence>
<dbReference type="OrthoDB" id="9984778at2759"/>
<evidence type="ECO:0000256" key="1">
    <source>
        <dbReference type="ARBA" id="ARBA00004370"/>
    </source>
</evidence>
<comment type="caution">
    <text evidence="11">The sequence shown here is derived from an EMBL/GenBank/DDBJ whole genome shotgun (WGS) entry which is preliminary data.</text>
</comment>
<keyword evidence="3" id="KW-0479">Metal-binding</keyword>
<dbReference type="SUPFAM" id="SSF57850">
    <property type="entry name" value="RING/U-box"/>
    <property type="match status" value="1"/>
</dbReference>
<feature type="transmembrane region" description="Helical" evidence="9">
    <location>
        <begin position="72"/>
        <end position="95"/>
    </location>
</feature>
<dbReference type="PANTHER" id="PTHR46539">
    <property type="entry name" value="E3 UBIQUITIN-PROTEIN LIGASE ATL42"/>
    <property type="match status" value="1"/>
</dbReference>
<keyword evidence="7 9" id="KW-0472">Membrane</keyword>
<name>A0A9W5TE44_BABOV</name>